<organism evidence="3 4">
    <name type="scientific">Archaeoglobus sulfaticallidus PM70-1</name>
    <dbReference type="NCBI Taxonomy" id="387631"/>
    <lineage>
        <taxon>Archaea</taxon>
        <taxon>Methanobacteriati</taxon>
        <taxon>Methanobacteriota</taxon>
        <taxon>Archaeoglobi</taxon>
        <taxon>Archaeoglobales</taxon>
        <taxon>Archaeoglobaceae</taxon>
        <taxon>Archaeoglobus</taxon>
    </lineage>
</organism>
<evidence type="ECO:0000313" key="3">
    <source>
        <dbReference type="EMBL" id="AGK61103.1"/>
    </source>
</evidence>
<keyword evidence="1" id="KW-1133">Transmembrane helix</keyword>
<dbReference type="GO" id="GO:0016740">
    <property type="term" value="F:transferase activity"/>
    <property type="evidence" value="ECO:0007669"/>
    <property type="project" value="UniProtKB-KW"/>
</dbReference>
<keyword evidence="4" id="KW-1185">Reference proteome</keyword>
<keyword evidence="3" id="KW-0808">Transferase</keyword>
<dbReference type="EMBL" id="CP005290">
    <property type="protein sequence ID" value="AGK61103.1"/>
    <property type="molecule type" value="Genomic_DNA"/>
</dbReference>
<keyword evidence="1" id="KW-0472">Membrane</keyword>
<dbReference type="eggNOG" id="arCOG01387">
    <property type="taxonomic scope" value="Archaea"/>
</dbReference>
<dbReference type="KEGG" id="ast:Asulf_01103"/>
<reference evidence="3 4" key="1">
    <citation type="journal article" date="2013" name="Genome Announc.">
        <title>Complete Genome Sequence of the Thermophilic and Facultatively Chemolithoautotrophic Sulfate Reducer Archaeoglobus sulfaticallidus Strain PM70-1T.</title>
        <authorList>
            <person name="Stokke R."/>
            <person name="Hocking W.P."/>
            <person name="Steinsbu B.O."/>
            <person name="Steen I.H."/>
        </authorList>
    </citation>
    <scope>NUCLEOTIDE SEQUENCE [LARGE SCALE GENOMIC DNA]</scope>
    <source>
        <strain evidence="3">PM70-1</strain>
    </source>
</reference>
<name>N0BDM5_9EURY</name>
<dbReference type="PANTHER" id="PTHR43685:SF2">
    <property type="entry name" value="GLYCOSYLTRANSFERASE 2-LIKE DOMAIN-CONTAINING PROTEIN"/>
    <property type="match status" value="1"/>
</dbReference>
<dbReference type="PANTHER" id="PTHR43685">
    <property type="entry name" value="GLYCOSYLTRANSFERASE"/>
    <property type="match status" value="1"/>
</dbReference>
<feature type="domain" description="Glycosyltransferase 2-like" evidence="2">
    <location>
        <begin position="11"/>
        <end position="163"/>
    </location>
</feature>
<dbReference type="STRING" id="387631.Asulf_01103"/>
<sequence>MIVATYHPNMFNHFKECIDSLQNQSYDDLEIICIVDGDENYYKMIKEEIPDIEIHLNEKNLGLLLSRNRGAKLAEGDIIAFIDDDAVADRKWIEELVKTYELDAIAAGGKLVPLWITKEPKWFPEEFYWMIGATHLGFPDKIAEVRNTFGSNISFRRDIFLELGGFNPSMGGIKGNRMLQGGETEFCERMRQRYGKGVMYNPDAIVYHKIFSRRLEKKFLLRRAFWQGYSKAVMKRMAGEIGEEMTFIKFLMKDRLVVRFVDMLKGSGEDAVKILMILIFTFFVGVGYIWGLLNSN</sequence>
<dbReference type="Proteomes" id="UP000013307">
    <property type="component" value="Chromosome"/>
</dbReference>
<protein>
    <submittedName>
        <fullName evidence="3">Putative glycosyltransferase</fullName>
    </submittedName>
</protein>
<dbReference type="Pfam" id="PF00535">
    <property type="entry name" value="Glycos_transf_2"/>
    <property type="match status" value="1"/>
</dbReference>
<evidence type="ECO:0000259" key="2">
    <source>
        <dbReference type="Pfam" id="PF00535"/>
    </source>
</evidence>
<gene>
    <name evidence="3" type="ORF">Asulf_01103</name>
</gene>
<dbReference type="SUPFAM" id="SSF53448">
    <property type="entry name" value="Nucleotide-diphospho-sugar transferases"/>
    <property type="match status" value="1"/>
</dbReference>
<dbReference type="HOGENOM" id="CLU_025996_19_2_2"/>
<accession>N0BDM5</accession>
<dbReference type="InterPro" id="IPR050834">
    <property type="entry name" value="Glycosyltransf_2"/>
</dbReference>
<dbReference type="Gene3D" id="3.90.550.10">
    <property type="entry name" value="Spore Coat Polysaccharide Biosynthesis Protein SpsA, Chain A"/>
    <property type="match status" value="1"/>
</dbReference>
<dbReference type="InterPro" id="IPR029044">
    <property type="entry name" value="Nucleotide-diphossugar_trans"/>
</dbReference>
<evidence type="ECO:0000313" key="4">
    <source>
        <dbReference type="Proteomes" id="UP000013307"/>
    </source>
</evidence>
<dbReference type="AlphaFoldDB" id="N0BDM5"/>
<proteinExistence type="predicted"/>
<dbReference type="InterPro" id="IPR001173">
    <property type="entry name" value="Glyco_trans_2-like"/>
</dbReference>
<keyword evidence="1" id="KW-0812">Transmembrane</keyword>
<feature type="transmembrane region" description="Helical" evidence="1">
    <location>
        <begin position="274"/>
        <end position="293"/>
    </location>
</feature>
<evidence type="ECO:0000256" key="1">
    <source>
        <dbReference type="SAM" id="Phobius"/>
    </source>
</evidence>